<dbReference type="AlphaFoldDB" id="A0AAV1N7S8"/>
<keyword evidence="3" id="KW-1185">Reference proteome</keyword>
<dbReference type="EMBL" id="CAWUFR010000022">
    <property type="protein sequence ID" value="CAK6955560.1"/>
    <property type="molecule type" value="Genomic_DNA"/>
</dbReference>
<evidence type="ECO:0000256" key="1">
    <source>
        <dbReference type="SAM" id="MobiDB-lite"/>
    </source>
</evidence>
<sequence length="164" mass="18684">MALSQEIEQLKTKLQKVNSMDAGNVTIVKKVSTSKMEEPDLNLEEKYSVEYRKLANDLKSEDALSTNPGAQPSVSKRFSDSASQKLNTLEKSIENMANKSLAERKETYSLQQEMEELLQRERDLKDQSDSVRDFESMEALCQELMELKVSQKTISLKGKLFQPD</sequence>
<feature type="region of interest" description="Disordered" evidence="1">
    <location>
        <begin position="58"/>
        <end position="82"/>
    </location>
</feature>
<name>A0AAV1N7S8_SCOSC</name>
<evidence type="ECO:0000313" key="3">
    <source>
        <dbReference type="Proteomes" id="UP001314229"/>
    </source>
</evidence>
<evidence type="ECO:0000313" key="2">
    <source>
        <dbReference type="EMBL" id="CAK6955560.1"/>
    </source>
</evidence>
<gene>
    <name evidence="2" type="ORF">FSCOSCO3_A028400</name>
</gene>
<comment type="caution">
    <text evidence="2">The sequence shown here is derived from an EMBL/GenBank/DDBJ whole genome shotgun (WGS) entry which is preliminary data.</text>
</comment>
<reference evidence="2 3" key="1">
    <citation type="submission" date="2024-01" db="EMBL/GenBank/DDBJ databases">
        <authorList>
            <person name="Alioto T."/>
            <person name="Alioto T."/>
            <person name="Gomez Garrido J."/>
        </authorList>
    </citation>
    <scope>NUCLEOTIDE SEQUENCE [LARGE SCALE GENOMIC DNA]</scope>
</reference>
<protein>
    <submittedName>
        <fullName evidence="2">Uncharacterized protein</fullName>
    </submittedName>
</protein>
<organism evidence="2 3">
    <name type="scientific">Scomber scombrus</name>
    <name type="common">Atlantic mackerel</name>
    <name type="synonym">Scomber vernalis</name>
    <dbReference type="NCBI Taxonomy" id="13677"/>
    <lineage>
        <taxon>Eukaryota</taxon>
        <taxon>Metazoa</taxon>
        <taxon>Chordata</taxon>
        <taxon>Craniata</taxon>
        <taxon>Vertebrata</taxon>
        <taxon>Euteleostomi</taxon>
        <taxon>Actinopterygii</taxon>
        <taxon>Neopterygii</taxon>
        <taxon>Teleostei</taxon>
        <taxon>Neoteleostei</taxon>
        <taxon>Acanthomorphata</taxon>
        <taxon>Pelagiaria</taxon>
        <taxon>Scombriformes</taxon>
        <taxon>Scombridae</taxon>
        <taxon>Scomber</taxon>
    </lineage>
</organism>
<proteinExistence type="predicted"/>
<accession>A0AAV1N7S8</accession>
<feature type="compositionally biased region" description="Polar residues" evidence="1">
    <location>
        <begin position="63"/>
        <end position="82"/>
    </location>
</feature>
<dbReference type="Proteomes" id="UP001314229">
    <property type="component" value="Unassembled WGS sequence"/>
</dbReference>